<evidence type="ECO:0000256" key="3">
    <source>
        <dbReference type="ARBA" id="ARBA00021622"/>
    </source>
</evidence>
<evidence type="ECO:0000256" key="5">
    <source>
        <dbReference type="ARBA" id="ARBA00022475"/>
    </source>
</evidence>
<keyword evidence="10 13" id="KW-0472">Membrane</keyword>
<keyword evidence="9 13" id="KW-1133">Transmembrane helix</keyword>
<evidence type="ECO:0000256" key="6">
    <source>
        <dbReference type="ARBA" id="ARBA00022692"/>
    </source>
</evidence>
<evidence type="ECO:0000256" key="2">
    <source>
        <dbReference type="ARBA" id="ARBA00010690"/>
    </source>
</evidence>
<keyword evidence="4 13" id="KW-0813">Transport</keyword>
<evidence type="ECO:0000256" key="1">
    <source>
        <dbReference type="ARBA" id="ARBA00004651"/>
    </source>
</evidence>
<feature type="transmembrane region" description="Helical" evidence="13">
    <location>
        <begin position="61"/>
        <end position="83"/>
    </location>
</feature>
<dbReference type="Gene3D" id="3.40.1690.10">
    <property type="entry name" value="secretion proteins EscU"/>
    <property type="match status" value="1"/>
</dbReference>
<keyword evidence="15" id="KW-0282">Flagellum</keyword>
<keyword evidence="16" id="KW-1185">Reference proteome</keyword>
<sequence>MADDTDPESKTEEPSAKKLSDARAKGDVVKSADIAQLASLAGAVSVILIAGGWLTRDLMAALYPFIAHAGTIELSSGGAMLVMKQATLAALPPLVLVMVVSAALGVIANVAQTGFMLTPEKIKPDLNKLDLLKGLGRIFGMDGMVQFAKSIVKIGVTAFIAWMVLKPNVGEVRNLVGLDVASIIPEVLKLSKKLLIMVIIFLVATAAFDWFWQRMRFMNRMRMTLQEVKEEFKQSDGDPHIKGKRRQIQMQRSRQRMMQAVPKATVVVMNPTHYAVALKYEPGETPAPLCVAKGVDELALKIRAVAEEHGVTVLEDPPLARALYASVEVDEEIPVEHFEAVAKVISFVMNGKKPQARQPARARPL</sequence>
<evidence type="ECO:0000256" key="11">
    <source>
        <dbReference type="ARBA" id="ARBA00023225"/>
    </source>
</evidence>
<feature type="region of interest" description="Disordered" evidence="14">
    <location>
        <begin position="1"/>
        <end position="22"/>
    </location>
</feature>
<comment type="function">
    <text evidence="12 13">Required for formation of the rod structure in the basal body of the flagellar apparatus. Together with FliI and FliH, may constitute the export apparatus of flagellin.</text>
</comment>
<evidence type="ECO:0000256" key="12">
    <source>
        <dbReference type="ARBA" id="ARBA00025078"/>
    </source>
</evidence>
<keyword evidence="6 13" id="KW-0812">Transmembrane</keyword>
<organism evidence="15 16">
    <name type="scientific">Caulobacter segnis</name>
    <dbReference type="NCBI Taxonomy" id="88688"/>
    <lineage>
        <taxon>Bacteria</taxon>
        <taxon>Pseudomonadati</taxon>
        <taxon>Pseudomonadota</taxon>
        <taxon>Alphaproteobacteria</taxon>
        <taxon>Caulobacterales</taxon>
        <taxon>Caulobacteraceae</taxon>
        <taxon>Caulobacter</taxon>
    </lineage>
</organism>
<dbReference type="NCBIfam" id="TIGR00328">
    <property type="entry name" value="flhB"/>
    <property type="match status" value="1"/>
</dbReference>
<dbReference type="Gene3D" id="6.10.250.2080">
    <property type="match status" value="1"/>
</dbReference>
<reference evidence="15 16" key="1">
    <citation type="submission" date="2022-04" db="EMBL/GenBank/DDBJ databases">
        <title>Genome sequence of soybean root-associated Caulobacter segnis RL271.</title>
        <authorList>
            <person name="Longley R."/>
            <person name="Bonito G."/>
            <person name="Trigodet F."/>
            <person name="Crosson S."/>
            <person name="Fiebig A."/>
        </authorList>
    </citation>
    <scope>NUCLEOTIDE SEQUENCE [LARGE SCALE GENOMIC DNA]</scope>
    <source>
        <strain evidence="15 16">RL271</strain>
    </source>
</reference>
<feature type="compositionally biased region" description="Basic and acidic residues" evidence="14">
    <location>
        <begin position="7"/>
        <end position="22"/>
    </location>
</feature>
<proteinExistence type="inferred from homology"/>
<keyword evidence="7 13" id="KW-1005">Bacterial flagellum biogenesis</keyword>
<evidence type="ECO:0000256" key="4">
    <source>
        <dbReference type="ARBA" id="ARBA00022448"/>
    </source>
</evidence>
<evidence type="ECO:0000256" key="7">
    <source>
        <dbReference type="ARBA" id="ARBA00022795"/>
    </source>
</evidence>
<feature type="transmembrane region" description="Helical" evidence="13">
    <location>
        <begin position="89"/>
        <end position="111"/>
    </location>
</feature>
<dbReference type="SUPFAM" id="SSF53613">
    <property type="entry name" value="Ribokinase-like"/>
    <property type="match status" value="1"/>
</dbReference>
<dbReference type="SUPFAM" id="SSF160544">
    <property type="entry name" value="EscU C-terminal domain-like"/>
    <property type="match status" value="1"/>
</dbReference>
<dbReference type="InterPro" id="IPR029025">
    <property type="entry name" value="T3SS_substrate_exporter_C"/>
</dbReference>
<comment type="subcellular location">
    <subcellularLocation>
        <location evidence="1">Cell membrane</location>
        <topology evidence="1">Multi-pass membrane protein</topology>
    </subcellularLocation>
</comment>
<keyword evidence="8 13" id="KW-0653">Protein transport</keyword>
<evidence type="ECO:0000313" key="16">
    <source>
        <dbReference type="Proteomes" id="UP001057520"/>
    </source>
</evidence>
<evidence type="ECO:0000256" key="13">
    <source>
        <dbReference type="RuleBase" id="RU364091"/>
    </source>
</evidence>
<feature type="transmembrane region" description="Helical" evidence="13">
    <location>
        <begin position="194"/>
        <end position="212"/>
    </location>
</feature>
<name>A0ABY4ZXD9_9CAUL</name>
<dbReference type="InterPro" id="IPR006135">
    <property type="entry name" value="T3SS_substrate_exporter"/>
</dbReference>
<evidence type="ECO:0000256" key="8">
    <source>
        <dbReference type="ARBA" id="ARBA00022927"/>
    </source>
</evidence>
<evidence type="ECO:0000256" key="10">
    <source>
        <dbReference type="ARBA" id="ARBA00023136"/>
    </source>
</evidence>
<gene>
    <name evidence="13 15" type="primary">flhB</name>
    <name evidence="15" type="ORF">MZV50_08185</name>
</gene>
<dbReference type="Proteomes" id="UP001057520">
    <property type="component" value="Chromosome"/>
</dbReference>
<dbReference type="InterPro" id="IPR006136">
    <property type="entry name" value="FlhB"/>
</dbReference>
<dbReference type="PANTHER" id="PTHR30531">
    <property type="entry name" value="FLAGELLAR BIOSYNTHETIC PROTEIN FLHB"/>
    <property type="match status" value="1"/>
</dbReference>
<dbReference type="Pfam" id="PF01312">
    <property type="entry name" value="Bac_export_2"/>
    <property type="match status" value="1"/>
</dbReference>
<dbReference type="InterPro" id="IPR029056">
    <property type="entry name" value="Ribokinase-like"/>
</dbReference>
<comment type="similarity">
    <text evidence="2 13">Belongs to the type III secretion exporter family.</text>
</comment>
<keyword evidence="5 13" id="KW-1003">Cell membrane</keyword>
<keyword evidence="15" id="KW-0966">Cell projection</keyword>
<keyword evidence="15" id="KW-0969">Cilium</keyword>
<evidence type="ECO:0000256" key="9">
    <source>
        <dbReference type="ARBA" id="ARBA00022989"/>
    </source>
</evidence>
<evidence type="ECO:0000313" key="15">
    <source>
        <dbReference type="EMBL" id="USQ97502.1"/>
    </source>
</evidence>
<protein>
    <recommendedName>
        <fullName evidence="3 13">Flagellar biosynthetic protein FlhB</fullName>
    </recommendedName>
</protein>
<keyword evidence="11 13" id="KW-1006">Bacterial flagellum protein export</keyword>
<dbReference type="PRINTS" id="PR00950">
    <property type="entry name" value="TYPE3IMSPROT"/>
</dbReference>
<feature type="transmembrane region" description="Helical" evidence="13">
    <location>
        <begin position="34"/>
        <end position="54"/>
    </location>
</feature>
<accession>A0ABY4ZXD9</accession>
<dbReference type="PANTHER" id="PTHR30531:SF12">
    <property type="entry name" value="FLAGELLAR BIOSYNTHETIC PROTEIN FLHB"/>
    <property type="match status" value="1"/>
</dbReference>
<feature type="transmembrane region" description="Helical" evidence="13">
    <location>
        <begin position="147"/>
        <end position="165"/>
    </location>
</feature>
<evidence type="ECO:0000256" key="14">
    <source>
        <dbReference type="SAM" id="MobiDB-lite"/>
    </source>
</evidence>
<dbReference type="EMBL" id="CP096040">
    <property type="protein sequence ID" value="USQ97502.1"/>
    <property type="molecule type" value="Genomic_DNA"/>
</dbReference>